<evidence type="ECO:0000313" key="1">
    <source>
        <dbReference type="EMBL" id="GIY42719.1"/>
    </source>
</evidence>
<dbReference type="EMBL" id="BPLR01010886">
    <property type="protein sequence ID" value="GIY42719.1"/>
    <property type="molecule type" value="Genomic_DNA"/>
</dbReference>
<protein>
    <submittedName>
        <fullName evidence="1">Uncharacterized protein</fullName>
    </submittedName>
</protein>
<organism evidence="1 2">
    <name type="scientific">Caerostris extrusa</name>
    <name type="common">Bark spider</name>
    <name type="synonym">Caerostris bankana</name>
    <dbReference type="NCBI Taxonomy" id="172846"/>
    <lineage>
        <taxon>Eukaryota</taxon>
        <taxon>Metazoa</taxon>
        <taxon>Ecdysozoa</taxon>
        <taxon>Arthropoda</taxon>
        <taxon>Chelicerata</taxon>
        <taxon>Arachnida</taxon>
        <taxon>Araneae</taxon>
        <taxon>Araneomorphae</taxon>
        <taxon>Entelegynae</taxon>
        <taxon>Araneoidea</taxon>
        <taxon>Araneidae</taxon>
        <taxon>Caerostris</taxon>
    </lineage>
</organism>
<reference evidence="1 2" key="1">
    <citation type="submission" date="2021-06" db="EMBL/GenBank/DDBJ databases">
        <title>Caerostris extrusa draft genome.</title>
        <authorList>
            <person name="Kono N."/>
            <person name="Arakawa K."/>
        </authorList>
    </citation>
    <scope>NUCLEOTIDE SEQUENCE [LARGE SCALE GENOMIC DNA]</scope>
</reference>
<name>A0AAV4TAL0_CAEEX</name>
<sequence length="104" mass="12046">MCNCVSPTLARGSWKARITHKRQKDPPHFSFISSTLLRVLITLARPSDRKKMILRPGSPLFSHFWNRVPFEEGCCRLSKGPDLLWNQNIFKLFSGNRKFKICGK</sequence>
<dbReference type="Proteomes" id="UP001054945">
    <property type="component" value="Unassembled WGS sequence"/>
</dbReference>
<gene>
    <name evidence="1" type="ORF">CEXT_184981</name>
</gene>
<evidence type="ECO:0000313" key="2">
    <source>
        <dbReference type="Proteomes" id="UP001054945"/>
    </source>
</evidence>
<accession>A0AAV4TAL0</accession>
<proteinExistence type="predicted"/>
<dbReference type="AlphaFoldDB" id="A0AAV4TAL0"/>
<keyword evidence="2" id="KW-1185">Reference proteome</keyword>
<comment type="caution">
    <text evidence="1">The sequence shown here is derived from an EMBL/GenBank/DDBJ whole genome shotgun (WGS) entry which is preliminary data.</text>
</comment>